<keyword evidence="2" id="KW-1185">Reference proteome</keyword>
<name>A0AAV1B377_VICFA</name>
<evidence type="ECO:0000313" key="2">
    <source>
        <dbReference type="Proteomes" id="UP001157006"/>
    </source>
</evidence>
<evidence type="ECO:0000313" key="1">
    <source>
        <dbReference type="EMBL" id="CAI8615864.1"/>
    </source>
</evidence>
<dbReference type="EMBL" id="OX451741">
    <property type="protein sequence ID" value="CAI8615864.1"/>
    <property type="molecule type" value="Genomic_DNA"/>
</dbReference>
<protein>
    <submittedName>
        <fullName evidence="1">Uncharacterized protein</fullName>
    </submittedName>
</protein>
<accession>A0AAV1B377</accession>
<gene>
    <name evidence="1" type="ORF">VFH_VI001120</name>
</gene>
<dbReference type="Proteomes" id="UP001157006">
    <property type="component" value="Chromosome 6"/>
</dbReference>
<organism evidence="1 2">
    <name type="scientific">Vicia faba</name>
    <name type="common">Broad bean</name>
    <name type="synonym">Faba vulgaris</name>
    <dbReference type="NCBI Taxonomy" id="3906"/>
    <lineage>
        <taxon>Eukaryota</taxon>
        <taxon>Viridiplantae</taxon>
        <taxon>Streptophyta</taxon>
        <taxon>Embryophyta</taxon>
        <taxon>Tracheophyta</taxon>
        <taxon>Spermatophyta</taxon>
        <taxon>Magnoliopsida</taxon>
        <taxon>eudicotyledons</taxon>
        <taxon>Gunneridae</taxon>
        <taxon>Pentapetalae</taxon>
        <taxon>rosids</taxon>
        <taxon>fabids</taxon>
        <taxon>Fabales</taxon>
        <taxon>Fabaceae</taxon>
        <taxon>Papilionoideae</taxon>
        <taxon>50 kb inversion clade</taxon>
        <taxon>NPAAA clade</taxon>
        <taxon>Hologalegina</taxon>
        <taxon>IRL clade</taxon>
        <taxon>Fabeae</taxon>
        <taxon>Vicia</taxon>
    </lineage>
</organism>
<sequence>MEEKDEADTNIAEGLCDDCRPAAVSRILGRLVTQNTTTNGLVYVETRLEKMNSVGTVFYCYFWTAEYLKIGLVYVETRLEKWAALGCYWSKK</sequence>
<dbReference type="AlphaFoldDB" id="A0AAV1B377"/>
<reference evidence="1 2" key="1">
    <citation type="submission" date="2023-01" db="EMBL/GenBank/DDBJ databases">
        <authorList>
            <person name="Kreplak J."/>
        </authorList>
    </citation>
    <scope>NUCLEOTIDE SEQUENCE [LARGE SCALE GENOMIC DNA]</scope>
</reference>
<proteinExistence type="predicted"/>